<dbReference type="EMBL" id="CAJRGZ010000032">
    <property type="protein sequence ID" value="CAG5188528.1"/>
    <property type="molecule type" value="Genomic_DNA"/>
</dbReference>
<dbReference type="GO" id="GO:0034353">
    <property type="term" value="F:mRNA 5'-diphosphatase activity"/>
    <property type="evidence" value="ECO:0007669"/>
    <property type="project" value="TreeGrafter"/>
</dbReference>
<dbReference type="InterPro" id="IPR039039">
    <property type="entry name" value="RAI1-like_fam"/>
</dbReference>
<name>A0A8J2N615_9PLEO</name>
<evidence type="ECO:0000256" key="7">
    <source>
        <dbReference type="RuleBase" id="RU367113"/>
    </source>
</evidence>
<evidence type="ECO:0000313" key="11">
    <source>
        <dbReference type="Proteomes" id="UP000676310"/>
    </source>
</evidence>
<comment type="function">
    <text evidence="5">Decapping enzyme for NAD-capped RNAs: specifically hydrolyzes the nicotinamide adenine dinucleotide (NAD) cap from a subset of RNAs by removing the entire NAD moiety from the 5'-end of an NAD-capped RNA. The NAD-cap is present at the 5'-end of some RNAs and snoRNAs. In contrast to the canonical 5'-end N7 methylguanosine (m7G) cap, the NAD cap promotes mRNA decay. Also acts as a non-canonical decapping enzyme that removes the entire cap structure of m7G capped or incompletely capped RNAs. Has decapping activity toward incomplete 5'-end m7G cap mRNAs such as unmethylated 5'-end-capped RNA (cap0), while it has no activity toward 2'-O-ribose methylated m7G cap (cap1). Also possesses RNA 5'-pyrophosphohydrolase activity by hydrolyzing the 5'-end triphosphate to release pyrophosphates. Stimulates exoribonuclease activity of Rat1, allowing it to degrade RNAs with stable secondary structure more effectively.</text>
</comment>
<dbReference type="GO" id="GO:0004518">
    <property type="term" value="F:nuclease activity"/>
    <property type="evidence" value="ECO:0007669"/>
    <property type="project" value="UniProtKB-KW"/>
</dbReference>
<feature type="region of interest" description="Disordered" evidence="8">
    <location>
        <begin position="207"/>
        <end position="226"/>
    </location>
</feature>
<evidence type="ECO:0000256" key="1">
    <source>
        <dbReference type="ARBA" id="ARBA00001968"/>
    </source>
</evidence>
<accession>A0A8J2N615</accession>
<dbReference type="GO" id="GO:0005634">
    <property type="term" value="C:nucleus"/>
    <property type="evidence" value="ECO:0007669"/>
    <property type="project" value="UniProtKB-SubCell"/>
</dbReference>
<dbReference type="InterPro" id="IPR013961">
    <property type="entry name" value="RAI1"/>
</dbReference>
<feature type="compositionally biased region" description="Polar residues" evidence="8">
    <location>
        <begin position="54"/>
        <end position="64"/>
    </location>
</feature>
<protein>
    <recommendedName>
        <fullName evidence="7">Decapping nuclease</fullName>
        <ecNumber evidence="7">3.6.1.-</ecNumber>
    </recommendedName>
</protein>
<dbReference type="GeneID" id="67012307"/>
<reference evidence="10" key="1">
    <citation type="submission" date="2021-05" db="EMBL/GenBank/DDBJ databases">
        <authorList>
            <person name="Stam R."/>
        </authorList>
    </citation>
    <scope>NUCLEOTIDE SEQUENCE</scope>
    <source>
        <strain evidence="10">CS162</strain>
    </source>
</reference>
<keyword evidence="11" id="KW-1185">Reference proteome</keyword>
<comment type="catalytic activity">
    <reaction evidence="4">
        <text>a 5'-end triphospho-ribonucleoside in mRNA + H2O = a 5'-end phospho-ribonucleoside in mRNA + diphosphate + H(+)</text>
        <dbReference type="Rhea" id="RHEA:78683"/>
        <dbReference type="Rhea" id="RHEA-COMP:15692"/>
        <dbReference type="Rhea" id="RHEA-COMP:17164"/>
        <dbReference type="ChEBI" id="CHEBI:15377"/>
        <dbReference type="ChEBI" id="CHEBI:15378"/>
        <dbReference type="ChEBI" id="CHEBI:33019"/>
        <dbReference type="ChEBI" id="CHEBI:138282"/>
        <dbReference type="ChEBI" id="CHEBI:167618"/>
    </reaction>
    <physiologicalReaction direction="left-to-right" evidence="4">
        <dbReference type="Rhea" id="RHEA:78684"/>
    </physiologicalReaction>
</comment>
<evidence type="ECO:0000256" key="6">
    <source>
        <dbReference type="ARBA" id="ARBA00048124"/>
    </source>
</evidence>
<keyword evidence="7" id="KW-0540">Nuclease</keyword>
<evidence type="ECO:0000256" key="2">
    <source>
        <dbReference type="ARBA" id="ARBA00006562"/>
    </source>
</evidence>
<feature type="region of interest" description="Disordered" evidence="8">
    <location>
        <begin position="441"/>
        <end position="464"/>
    </location>
</feature>
<dbReference type="GO" id="GO:0005829">
    <property type="term" value="C:cytosol"/>
    <property type="evidence" value="ECO:0007669"/>
    <property type="project" value="TreeGrafter"/>
</dbReference>
<dbReference type="PANTHER" id="PTHR12395:SF9">
    <property type="entry name" value="DECAPPING AND EXORIBONUCLEASE PROTEIN"/>
    <property type="match status" value="1"/>
</dbReference>
<evidence type="ECO:0000256" key="3">
    <source>
        <dbReference type="ARBA" id="ARBA00044676"/>
    </source>
</evidence>
<organism evidence="10 11">
    <name type="scientific">Alternaria atra</name>
    <dbReference type="NCBI Taxonomy" id="119953"/>
    <lineage>
        <taxon>Eukaryota</taxon>
        <taxon>Fungi</taxon>
        <taxon>Dikarya</taxon>
        <taxon>Ascomycota</taxon>
        <taxon>Pezizomycotina</taxon>
        <taxon>Dothideomycetes</taxon>
        <taxon>Pleosporomycetidae</taxon>
        <taxon>Pleosporales</taxon>
        <taxon>Pleosporineae</taxon>
        <taxon>Pleosporaceae</taxon>
        <taxon>Alternaria</taxon>
        <taxon>Alternaria sect. Ulocladioides</taxon>
    </lineage>
</organism>
<feature type="region of interest" description="Disordered" evidence="8">
    <location>
        <begin position="1"/>
        <end position="66"/>
    </location>
</feature>
<keyword evidence="7" id="KW-0378">Hydrolase</keyword>
<comment type="cofactor">
    <cofactor evidence="1 7">
        <name>a divalent metal cation</name>
        <dbReference type="ChEBI" id="CHEBI:60240"/>
    </cofactor>
</comment>
<feature type="compositionally biased region" description="Acidic residues" evidence="8">
    <location>
        <begin position="497"/>
        <end position="516"/>
    </location>
</feature>
<feature type="domain" description="RAI1-like" evidence="9">
    <location>
        <begin position="90"/>
        <end position="436"/>
    </location>
</feature>
<dbReference type="GO" id="GO:0046872">
    <property type="term" value="F:metal ion binding"/>
    <property type="evidence" value="ECO:0007669"/>
    <property type="project" value="UniProtKB-KW"/>
</dbReference>
<dbReference type="AlphaFoldDB" id="A0A8J2N615"/>
<dbReference type="RefSeq" id="XP_043175555.1">
    <property type="nucleotide sequence ID" value="XM_043319620.1"/>
</dbReference>
<sequence>MTDSTPPAAPTDIAAQSPSPSVDAEDRSPPRKRPRTRAPPQAVVSAPASATATNTEISASTMDVPTTDAPVHRFSVQPLNRFRGASAKIKRPREVAHFSYDDNHEYQADESGINYYVPPPMGVDLKEGFETFKHYEDKEDPHLDSLLRALMEDKTGKEDVKADFMTWRGMMTKIMTAPFDNFAEFGMFATLYNGTIYIEEDFPSRAAERAAESDRPPPRYQHPDQQSREMMTYWGYKFEKLTLIPTLPKDTSREEIEQHQKGIVSNHAQHCSIVNTSFGPHSLILGGEVDGLLAPKPTNPDEPTQWVELKTSEELPPPRQQQHRDVLKFERKLLKFWAQSFLLGVPKITVGFRSKAGILRGLQTFNTHEIPGMVRRGTNCWDGNVCINFATEFLGWLKGVVVDEGVYSVVLRKKSGVVEVRRLRDGTGDIVSKEFKAFKSRVSDGGHGDAEDGGEAQVGGKSAVVGQEAEEGTFLEEDRQDEMDVFEWMKAIEAEAEVEGNDDSALEEDEDDDDGEVSQGLQDMRL</sequence>
<comment type="catalytic activity">
    <reaction evidence="3">
        <text>a 5'-end (N(7)-methyl 5'-triphosphoguanosine)-ribonucleoside-ribonucleotide in mRNA + H2O = a (N(7)-methyl 5'-triphosphoguanosine)-nucleoside + a 5'-end phospho-ribonucleoside in mRNA + H(+)</text>
        <dbReference type="Rhea" id="RHEA:66928"/>
        <dbReference type="Rhea" id="RHEA-COMP:15692"/>
        <dbReference type="Rhea" id="RHEA-COMP:17313"/>
        <dbReference type="ChEBI" id="CHEBI:15377"/>
        <dbReference type="ChEBI" id="CHEBI:15378"/>
        <dbReference type="ChEBI" id="CHEBI:138282"/>
        <dbReference type="ChEBI" id="CHEBI:172876"/>
        <dbReference type="ChEBI" id="CHEBI:172877"/>
    </reaction>
    <physiologicalReaction direction="left-to-right" evidence="3">
        <dbReference type="Rhea" id="RHEA:66929"/>
    </physiologicalReaction>
</comment>
<feature type="region of interest" description="Disordered" evidence="8">
    <location>
        <begin position="497"/>
        <end position="526"/>
    </location>
</feature>
<keyword evidence="7" id="KW-0694">RNA-binding</keyword>
<evidence type="ECO:0000256" key="4">
    <source>
        <dbReference type="ARBA" id="ARBA00044692"/>
    </source>
</evidence>
<dbReference type="GO" id="GO:0003723">
    <property type="term" value="F:RNA binding"/>
    <property type="evidence" value="ECO:0007669"/>
    <property type="project" value="UniProtKB-KW"/>
</dbReference>
<dbReference type="GO" id="GO:0000956">
    <property type="term" value="P:nuclear-transcribed mRNA catabolic process"/>
    <property type="evidence" value="ECO:0007669"/>
    <property type="project" value="TreeGrafter"/>
</dbReference>
<comment type="subcellular location">
    <subcellularLocation>
        <location evidence="7">Nucleus</location>
    </subcellularLocation>
</comment>
<evidence type="ECO:0000256" key="5">
    <source>
        <dbReference type="ARBA" id="ARBA00046211"/>
    </source>
</evidence>
<dbReference type="OrthoDB" id="5853397at2759"/>
<dbReference type="EC" id="3.6.1.-" evidence="7"/>
<evidence type="ECO:0000256" key="8">
    <source>
        <dbReference type="SAM" id="MobiDB-lite"/>
    </source>
</evidence>
<dbReference type="PANTHER" id="PTHR12395">
    <property type="entry name" value="DOM-3 RELATED"/>
    <property type="match status" value="1"/>
</dbReference>
<dbReference type="Proteomes" id="UP000676310">
    <property type="component" value="Unassembled WGS sequence"/>
</dbReference>
<dbReference type="GO" id="GO:0000166">
    <property type="term" value="F:nucleotide binding"/>
    <property type="evidence" value="ECO:0007669"/>
    <property type="project" value="UniProtKB-KW"/>
</dbReference>
<keyword evidence="7" id="KW-0479">Metal-binding</keyword>
<dbReference type="GO" id="GO:0110155">
    <property type="term" value="P:NAD-cap decapping"/>
    <property type="evidence" value="ECO:0007669"/>
    <property type="project" value="TreeGrafter"/>
</dbReference>
<proteinExistence type="inferred from homology"/>
<keyword evidence="7" id="KW-0539">Nucleus</keyword>
<comment type="catalytic activity">
    <reaction evidence="6">
        <text>a 5'-end NAD(+)-phospho-ribonucleoside in mRNA + H2O = a 5'-end phospho-ribonucleoside in mRNA + NAD(+) + H(+)</text>
        <dbReference type="Rhea" id="RHEA:60880"/>
        <dbReference type="Rhea" id="RHEA-COMP:15692"/>
        <dbReference type="Rhea" id="RHEA-COMP:15698"/>
        <dbReference type="ChEBI" id="CHEBI:15377"/>
        <dbReference type="ChEBI" id="CHEBI:15378"/>
        <dbReference type="ChEBI" id="CHEBI:57540"/>
        <dbReference type="ChEBI" id="CHEBI:138282"/>
        <dbReference type="ChEBI" id="CHEBI:144029"/>
    </reaction>
    <physiologicalReaction direction="left-to-right" evidence="6">
        <dbReference type="Rhea" id="RHEA:60881"/>
    </physiologicalReaction>
</comment>
<evidence type="ECO:0000259" key="9">
    <source>
        <dbReference type="Pfam" id="PF08652"/>
    </source>
</evidence>
<gene>
    <name evidence="10" type="ORF">ALTATR162_LOCUS11976</name>
</gene>
<comment type="similarity">
    <text evidence="2 7">Belongs to the DXO/Dom3Z family.</text>
</comment>
<feature type="compositionally biased region" description="Basic and acidic residues" evidence="8">
    <location>
        <begin position="441"/>
        <end position="450"/>
    </location>
</feature>
<comment type="caution">
    <text evidence="10">The sequence shown here is derived from an EMBL/GenBank/DDBJ whole genome shotgun (WGS) entry which is preliminary data.</text>
</comment>
<dbReference type="Pfam" id="PF08652">
    <property type="entry name" value="RAI1"/>
    <property type="match status" value="1"/>
</dbReference>
<keyword evidence="7" id="KW-0547">Nucleotide-binding</keyword>
<evidence type="ECO:0000313" key="10">
    <source>
        <dbReference type="EMBL" id="CAG5188528.1"/>
    </source>
</evidence>
<feature type="compositionally biased region" description="Low complexity" evidence="8">
    <location>
        <begin position="38"/>
        <end position="53"/>
    </location>
</feature>